<dbReference type="InterPro" id="IPR002187">
    <property type="entry name" value="N-reg_PII"/>
</dbReference>
<dbReference type="PATRIC" id="fig|1445510.3.peg.159"/>
<dbReference type="PIRSF" id="PIRSF039144">
    <property type="entry name" value="GlnB"/>
    <property type="match status" value="1"/>
</dbReference>
<dbReference type="InterPro" id="IPR011322">
    <property type="entry name" value="N-reg_PII-like_a/b"/>
</dbReference>
<evidence type="ECO:0000256" key="2">
    <source>
        <dbReference type="ARBA" id="ARBA00022741"/>
    </source>
</evidence>
<dbReference type="InterPro" id="IPR017918">
    <property type="entry name" value="N-reg_PII_CS"/>
</dbReference>
<keyword evidence="2" id="KW-0547">Nucleotide-binding</keyword>
<evidence type="ECO:0000256" key="5">
    <source>
        <dbReference type="RuleBase" id="RU003936"/>
    </source>
</evidence>
<dbReference type="RefSeq" id="WP_044615344.1">
    <property type="nucleotide sequence ID" value="NZ_CP007142.1"/>
</dbReference>
<gene>
    <name evidence="6" type="ORF">YC6258_00164</name>
</gene>
<sequence length="112" mass="12140">MKLVAAVIKPFKLDDVREALSEVGVQGITVTEVKGFGRQKGHTELYRGAEYVVDFLPKLKLEVAVADDQVENVVEAISKAANTGKIGDGKIFVSNLEQVVRIRTGEEGLDAL</sequence>
<feature type="modified residue" description="O-UMP-tyrosine" evidence="3">
    <location>
        <position position="51"/>
    </location>
</feature>
<name>A0A0C5VDC2_9GAMM</name>
<dbReference type="NCBIfam" id="NF007946">
    <property type="entry name" value="PRK10665.1"/>
    <property type="match status" value="1"/>
</dbReference>
<dbReference type="FunFam" id="3.30.70.120:FF:000001">
    <property type="entry name" value="Nitrogen regulatory protein P-II"/>
    <property type="match status" value="1"/>
</dbReference>
<accession>A0A0C5VDC2</accession>
<evidence type="ECO:0000256" key="4">
    <source>
        <dbReference type="PIRSR" id="PIRSR602187-50"/>
    </source>
</evidence>
<keyword evidence="7" id="KW-1185">Reference proteome</keyword>
<dbReference type="InterPro" id="IPR002332">
    <property type="entry name" value="N-reg_PII_urydylation_site"/>
</dbReference>
<dbReference type="PANTHER" id="PTHR30115">
    <property type="entry name" value="NITROGEN REGULATORY PROTEIN P-II"/>
    <property type="match status" value="1"/>
</dbReference>
<dbReference type="OrthoDB" id="9802729at2"/>
<dbReference type="PROSITE" id="PS00496">
    <property type="entry name" value="PII_GLNB_UMP"/>
    <property type="match status" value="1"/>
</dbReference>
<dbReference type="GO" id="GO:0006808">
    <property type="term" value="P:regulation of nitrogen utilization"/>
    <property type="evidence" value="ECO:0007669"/>
    <property type="project" value="InterPro"/>
</dbReference>
<evidence type="ECO:0000256" key="3">
    <source>
        <dbReference type="PIRSR" id="PIRSR039144-50"/>
    </source>
</evidence>
<dbReference type="GO" id="GO:0005829">
    <property type="term" value="C:cytosol"/>
    <property type="evidence" value="ECO:0007669"/>
    <property type="project" value="TreeGrafter"/>
</dbReference>
<dbReference type="EMBL" id="CP007142">
    <property type="protein sequence ID" value="AJQ92216.1"/>
    <property type="molecule type" value="Genomic_DNA"/>
</dbReference>
<dbReference type="PROSITE" id="PS51343">
    <property type="entry name" value="PII_GLNB_DOM"/>
    <property type="match status" value="1"/>
</dbReference>
<keyword evidence="1 4" id="KW-0597">Phosphoprotein</keyword>
<evidence type="ECO:0000313" key="6">
    <source>
        <dbReference type="EMBL" id="AJQ92216.1"/>
    </source>
</evidence>
<dbReference type="GO" id="GO:0030234">
    <property type="term" value="F:enzyme regulator activity"/>
    <property type="evidence" value="ECO:0007669"/>
    <property type="project" value="InterPro"/>
</dbReference>
<evidence type="ECO:0000313" key="7">
    <source>
        <dbReference type="Proteomes" id="UP000032266"/>
    </source>
</evidence>
<dbReference type="GO" id="GO:0005524">
    <property type="term" value="F:ATP binding"/>
    <property type="evidence" value="ECO:0007669"/>
    <property type="project" value="TreeGrafter"/>
</dbReference>
<dbReference type="PANTHER" id="PTHR30115:SF20">
    <property type="entry name" value="NITROGEN REGULATORY PROTEIN GLNK"/>
    <property type="match status" value="1"/>
</dbReference>
<dbReference type="HOGENOM" id="CLU_082268_0_0_6"/>
<comment type="similarity">
    <text evidence="5">Belongs to the P(II) protein family.</text>
</comment>
<dbReference type="STRING" id="1445510.YC6258_00164"/>
<dbReference type="PROSITE" id="PS00638">
    <property type="entry name" value="PII_GLNB_CTER"/>
    <property type="match status" value="1"/>
</dbReference>
<reference evidence="6 7" key="1">
    <citation type="submission" date="2014-01" db="EMBL/GenBank/DDBJ databases">
        <title>Full genme sequencing of cellulolytic bacterium Gynuella sunshinyii YC6258T gen. nov., sp. nov.</title>
        <authorList>
            <person name="Khan H."/>
            <person name="Chung E.J."/>
            <person name="Chung Y.R."/>
        </authorList>
    </citation>
    <scope>NUCLEOTIDE SEQUENCE [LARGE SCALE GENOMIC DNA]</scope>
    <source>
        <strain evidence="6 7">YC6258</strain>
    </source>
</reference>
<dbReference type="KEGG" id="gsn:YC6258_00164"/>
<protein>
    <submittedName>
        <fullName evidence="6">Nitrogen regulatory protein PII</fullName>
    </submittedName>
</protein>
<dbReference type="PRINTS" id="PR00340">
    <property type="entry name" value="PIIGLNB"/>
</dbReference>
<dbReference type="Pfam" id="PF00543">
    <property type="entry name" value="P-II"/>
    <property type="match status" value="1"/>
</dbReference>
<dbReference type="SUPFAM" id="SSF54913">
    <property type="entry name" value="GlnB-like"/>
    <property type="match status" value="1"/>
</dbReference>
<dbReference type="Gene3D" id="3.30.70.120">
    <property type="match status" value="1"/>
</dbReference>
<dbReference type="AlphaFoldDB" id="A0A0C5VDC2"/>
<proteinExistence type="inferred from homology"/>
<evidence type="ECO:0000256" key="1">
    <source>
        <dbReference type="ARBA" id="ARBA00022553"/>
    </source>
</evidence>
<dbReference type="SMART" id="SM00938">
    <property type="entry name" value="P-II"/>
    <property type="match status" value="1"/>
</dbReference>
<dbReference type="Proteomes" id="UP000032266">
    <property type="component" value="Chromosome"/>
</dbReference>
<dbReference type="InterPro" id="IPR015867">
    <property type="entry name" value="N-reg_PII/ATP_PRibTrfase_C"/>
</dbReference>
<organism evidence="6 7">
    <name type="scientific">Gynuella sunshinyii YC6258</name>
    <dbReference type="NCBI Taxonomy" id="1445510"/>
    <lineage>
        <taxon>Bacteria</taxon>
        <taxon>Pseudomonadati</taxon>
        <taxon>Pseudomonadota</taxon>
        <taxon>Gammaproteobacteria</taxon>
        <taxon>Oceanospirillales</taxon>
        <taxon>Saccharospirillaceae</taxon>
        <taxon>Gynuella</taxon>
    </lineage>
</organism>